<evidence type="ECO:0000313" key="3">
    <source>
        <dbReference type="Proteomes" id="UP001372834"/>
    </source>
</evidence>
<accession>A0AAN8S355</accession>
<proteinExistence type="predicted"/>
<reference evidence="2 3" key="1">
    <citation type="submission" date="2023-10" db="EMBL/GenBank/DDBJ databases">
        <title>Genomes of two closely related lineages of the louse Polyplax serrata with different host specificities.</title>
        <authorList>
            <person name="Martinu J."/>
            <person name="Tarabai H."/>
            <person name="Stefka J."/>
            <person name="Hypsa V."/>
        </authorList>
    </citation>
    <scope>NUCLEOTIDE SEQUENCE [LARGE SCALE GENOMIC DNA]</scope>
    <source>
        <strain evidence="2">HR10_N</strain>
    </source>
</reference>
<feature type="region of interest" description="Disordered" evidence="1">
    <location>
        <begin position="308"/>
        <end position="335"/>
    </location>
</feature>
<feature type="compositionally biased region" description="Polar residues" evidence="1">
    <location>
        <begin position="324"/>
        <end position="335"/>
    </location>
</feature>
<name>A0AAN8S355_POLSC</name>
<organism evidence="2 3">
    <name type="scientific">Polyplax serrata</name>
    <name type="common">Common mouse louse</name>
    <dbReference type="NCBI Taxonomy" id="468196"/>
    <lineage>
        <taxon>Eukaryota</taxon>
        <taxon>Metazoa</taxon>
        <taxon>Ecdysozoa</taxon>
        <taxon>Arthropoda</taxon>
        <taxon>Hexapoda</taxon>
        <taxon>Insecta</taxon>
        <taxon>Pterygota</taxon>
        <taxon>Neoptera</taxon>
        <taxon>Paraneoptera</taxon>
        <taxon>Psocodea</taxon>
        <taxon>Troctomorpha</taxon>
        <taxon>Phthiraptera</taxon>
        <taxon>Anoplura</taxon>
        <taxon>Polyplacidae</taxon>
        <taxon>Polyplax</taxon>
    </lineage>
</organism>
<gene>
    <name evidence="2" type="ORF">RUM43_003357</name>
</gene>
<feature type="region of interest" description="Disordered" evidence="1">
    <location>
        <begin position="246"/>
        <end position="289"/>
    </location>
</feature>
<sequence length="452" mass="51281">MSKRDVSSPRRRYARSSTTSVTQLLSDSCSSLLHRLTGRVRGPSQVTEGTAATRIRNHVDIYSDIQSSRRDYWQKLIDSEKKHKTENSKIKRDRTEALKSDFKSSVSGVVKNSCEKSFEQNVKSEVDENSVRKRINEVNRETSLANKRGYRVYPEEVRINKNADEKQPAKSRLLEDLSLNSLGTTRMRLESKYSEALNKVVKRKRDLQRAPSPGEFKFELTKSATTANILLSEKAYPFVSSPLAAPRDKTPFRIGDEPSRSRRHKSYKDELHPTYRKSGPLRTDGSGISGLSSKPYLKICSIDIDKEDDKGSNGADCNGGGSITPKQETSKNLTETSSAIDEVVAEREVKRKEIQSLINKYAMLDEAYNRLGGKVQKSKTREMTLKHSASTQTILRSKMATVSRWFWCVLSAIVKTRDTKSRRFLGKKVTYEKGGLPMMCKYVMMTKNRLHV</sequence>
<evidence type="ECO:0000313" key="2">
    <source>
        <dbReference type="EMBL" id="KAK6629540.1"/>
    </source>
</evidence>
<comment type="caution">
    <text evidence="2">The sequence shown here is derived from an EMBL/GenBank/DDBJ whole genome shotgun (WGS) entry which is preliminary data.</text>
</comment>
<dbReference type="Proteomes" id="UP001372834">
    <property type="component" value="Unassembled WGS sequence"/>
</dbReference>
<dbReference type="AlphaFoldDB" id="A0AAN8S355"/>
<dbReference type="EMBL" id="JAWJWE010000036">
    <property type="protein sequence ID" value="KAK6629540.1"/>
    <property type="molecule type" value="Genomic_DNA"/>
</dbReference>
<feature type="compositionally biased region" description="Basic and acidic residues" evidence="1">
    <location>
        <begin position="246"/>
        <end position="260"/>
    </location>
</feature>
<protein>
    <submittedName>
        <fullName evidence="2">Uncharacterized protein</fullName>
    </submittedName>
</protein>
<evidence type="ECO:0000256" key="1">
    <source>
        <dbReference type="SAM" id="MobiDB-lite"/>
    </source>
</evidence>